<keyword evidence="2" id="KW-1185">Reference proteome</keyword>
<evidence type="ECO:0000313" key="2">
    <source>
        <dbReference type="Proteomes" id="UP000621510"/>
    </source>
</evidence>
<dbReference type="Proteomes" id="UP000621510">
    <property type="component" value="Unassembled WGS sequence"/>
</dbReference>
<gene>
    <name evidence="1" type="ORF">JK364_38435</name>
</gene>
<dbReference type="EMBL" id="JAERRG010000021">
    <property type="protein sequence ID" value="MBL1118216.1"/>
    <property type="molecule type" value="Genomic_DNA"/>
</dbReference>
<organism evidence="1 2">
    <name type="scientific">Streptomyces endocoffeicus</name>
    <dbReference type="NCBI Taxonomy" id="2898945"/>
    <lineage>
        <taxon>Bacteria</taxon>
        <taxon>Bacillati</taxon>
        <taxon>Actinomycetota</taxon>
        <taxon>Actinomycetes</taxon>
        <taxon>Kitasatosporales</taxon>
        <taxon>Streptomycetaceae</taxon>
        <taxon>Streptomyces</taxon>
    </lineage>
</organism>
<protein>
    <submittedName>
        <fullName evidence="1">Uncharacterized protein</fullName>
    </submittedName>
</protein>
<reference evidence="1 2" key="1">
    <citation type="submission" date="2021-01" db="EMBL/GenBank/DDBJ databases">
        <title>WGS of actinomycetes isolated from Thailand.</title>
        <authorList>
            <person name="Thawai C."/>
        </authorList>
    </citation>
    <scope>NUCLEOTIDE SEQUENCE [LARGE SCALE GENOMIC DNA]</scope>
    <source>
        <strain evidence="1 2">CA3R110</strain>
    </source>
</reference>
<sequence length="143" mass="15750">MDVKRRLGLVPCGVPGWFWAPRGGRLPGLVSLRRLRTFRASRPNSDVIFAMVFTEARQPCLTSLIQIFGETKAPLEASNSSFTASVGCEPYWFVGWFQSPWPVVPEPVSRAGIRGLHVSAAASSWLVTVPPRHPGGGTHKRLR</sequence>
<evidence type="ECO:0000313" key="1">
    <source>
        <dbReference type="EMBL" id="MBL1118216.1"/>
    </source>
</evidence>
<proteinExistence type="predicted"/>
<comment type="caution">
    <text evidence="1">The sequence shown here is derived from an EMBL/GenBank/DDBJ whole genome shotgun (WGS) entry which is preliminary data.</text>
</comment>
<name>A0ABS1Q0K2_9ACTN</name>
<accession>A0ABS1Q0K2</accession>